<comment type="caution">
    <text evidence="1">The sequence shown here is derived from an EMBL/GenBank/DDBJ whole genome shotgun (WGS) entry which is preliminary data.</text>
</comment>
<accession>A0A9D7SDE0</accession>
<evidence type="ECO:0000313" key="2">
    <source>
        <dbReference type="Proteomes" id="UP000808349"/>
    </source>
</evidence>
<dbReference type="AlphaFoldDB" id="A0A9D7SDE0"/>
<gene>
    <name evidence="1" type="ORF">IPO85_20500</name>
</gene>
<reference evidence="1 2" key="1">
    <citation type="submission" date="2020-10" db="EMBL/GenBank/DDBJ databases">
        <title>Connecting structure to function with the recovery of over 1000 high-quality activated sludge metagenome-assembled genomes encoding full-length rRNA genes using long-read sequencing.</title>
        <authorList>
            <person name="Singleton C.M."/>
            <person name="Petriglieri F."/>
            <person name="Kristensen J.M."/>
            <person name="Kirkegaard R.H."/>
            <person name="Michaelsen T.Y."/>
            <person name="Andersen M.H."/>
            <person name="Karst S.M."/>
            <person name="Dueholm M.S."/>
            <person name="Nielsen P.H."/>
            <person name="Albertsen M."/>
        </authorList>
    </citation>
    <scope>NUCLEOTIDE SEQUENCE [LARGE SCALE GENOMIC DNA]</scope>
    <source>
        <strain evidence="1">Ribe_18-Q3-R11-54_BAT3C.373</strain>
    </source>
</reference>
<dbReference type="EMBL" id="JADKFW010000021">
    <property type="protein sequence ID" value="MBK9719849.1"/>
    <property type="molecule type" value="Genomic_DNA"/>
</dbReference>
<proteinExistence type="predicted"/>
<name>A0A9D7SDE0_9BACT</name>
<evidence type="ECO:0000313" key="1">
    <source>
        <dbReference type="EMBL" id="MBK9719849.1"/>
    </source>
</evidence>
<sequence length="128" mass="14741">MSKTNKIILATLFVFLFILWGYVRRCYLENKILNNKKFSICKVIECSKGIRAAQTSIDYCFLLNGKEIYSSESIGASNFILCSCIIDKKYNIVFDSLNPSNSKILLKRSDFYKFGLEPPDTLDCVPYY</sequence>
<organism evidence="1 2">
    <name type="scientific">Candidatus Defluviibacterium haderslevense</name>
    <dbReference type="NCBI Taxonomy" id="2981993"/>
    <lineage>
        <taxon>Bacteria</taxon>
        <taxon>Pseudomonadati</taxon>
        <taxon>Bacteroidota</taxon>
        <taxon>Saprospiria</taxon>
        <taxon>Saprospirales</taxon>
        <taxon>Saprospiraceae</taxon>
        <taxon>Candidatus Defluviibacterium</taxon>
    </lineage>
</organism>
<dbReference type="Proteomes" id="UP000808349">
    <property type="component" value="Unassembled WGS sequence"/>
</dbReference>
<protein>
    <submittedName>
        <fullName evidence="1">Uncharacterized protein</fullName>
    </submittedName>
</protein>